<reference evidence="1 2" key="1">
    <citation type="submission" date="2019-06" db="EMBL/GenBank/DDBJ databases">
        <title>Whole genome shotgun sequence of Brevibacillus parabrevis NBRC 12334.</title>
        <authorList>
            <person name="Hosoyama A."/>
            <person name="Uohara A."/>
            <person name="Ohji S."/>
            <person name="Ichikawa N."/>
        </authorList>
    </citation>
    <scope>NUCLEOTIDE SEQUENCE [LARGE SCALE GENOMIC DNA]</scope>
    <source>
        <strain evidence="1 2">NBRC 12334</strain>
    </source>
</reference>
<dbReference type="SUPFAM" id="SSF159275">
    <property type="entry name" value="PA1994-like"/>
    <property type="match status" value="1"/>
</dbReference>
<dbReference type="Proteomes" id="UP000316882">
    <property type="component" value="Unassembled WGS sequence"/>
</dbReference>
<dbReference type="STRING" id="54914.AV540_19220"/>
<dbReference type="Pfam" id="PF06475">
    <property type="entry name" value="Glycolipid_bind"/>
    <property type="match status" value="1"/>
</dbReference>
<accession>A0A4Y3PJN3</accession>
<protein>
    <submittedName>
        <fullName evidence="1">Uncharacterized protein</fullName>
    </submittedName>
</protein>
<gene>
    <name evidence="1" type="ORF">BPA01_42920</name>
</gene>
<dbReference type="RefSeq" id="WP_122964881.1">
    <property type="nucleotide sequence ID" value="NZ_BJMH01000026.1"/>
</dbReference>
<proteinExistence type="predicted"/>
<name>A0A4Y3PJN3_BREPA</name>
<evidence type="ECO:0000313" key="2">
    <source>
        <dbReference type="Proteomes" id="UP000316882"/>
    </source>
</evidence>
<dbReference type="InterPro" id="IPR009467">
    <property type="entry name" value="Glycolipid-bd_prot_put"/>
</dbReference>
<comment type="caution">
    <text evidence="1">The sequence shown here is derived from an EMBL/GenBank/DDBJ whole genome shotgun (WGS) entry which is preliminary data.</text>
</comment>
<evidence type="ECO:0000313" key="1">
    <source>
        <dbReference type="EMBL" id="GEB34712.1"/>
    </source>
</evidence>
<dbReference type="EMBL" id="BJMH01000026">
    <property type="protein sequence ID" value="GEB34712.1"/>
    <property type="molecule type" value="Genomic_DNA"/>
</dbReference>
<keyword evidence="2" id="KW-1185">Reference proteome</keyword>
<sequence length="195" mass="21934">MLPANVIWKPHSGLGFEHLEISESNERLIFDSLVMGMNEQGEWVRTHYVIELDSKWATRKVTIRHLGKTDGLCLLSDGQGEWTNAEGEPIPELAGCVDIDISCTPFTNTLPIRRLSFAPHVPQEIDVVYFSAYELTWRRVRQQYTLLSADAGSSVFEYRAGSFVENITVDEQGLVLAYPDLFVRENLAMAEAGKA</sequence>
<organism evidence="1 2">
    <name type="scientific">Brevibacillus parabrevis</name>
    <dbReference type="NCBI Taxonomy" id="54914"/>
    <lineage>
        <taxon>Bacteria</taxon>
        <taxon>Bacillati</taxon>
        <taxon>Bacillota</taxon>
        <taxon>Bacilli</taxon>
        <taxon>Bacillales</taxon>
        <taxon>Paenibacillaceae</taxon>
        <taxon>Brevibacillus</taxon>
    </lineage>
</organism>
<dbReference type="AlphaFoldDB" id="A0A4Y3PJN3"/>